<feature type="chain" id="PRO_5012254983" description="Glycine zipper family protein" evidence="2">
    <location>
        <begin position="23"/>
        <end position="278"/>
    </location>
</feature>
<dbReference type="Proteomes" id="UP000186736">
    <property type="component" value="Unassembled WGS sequence"/>
</dbReference>
<evidence type="ECO:0000313" key="3">
    <source>
        <dbReference type="EMBL" id="OLS63862.1"/>
    </source>
</evidence>
<dbReference type="RefSeq" id="WP_075802219.1">
    <property type="nucleotide sequence ID" value="NZ_MKZO01000010.1"/>
</dbReference>
<organism evidence="3 4">
    <name type="scientific">Pseudomonas putida</name>
    <name type="common">Arthrobacter siderocapsulatus</name>
    <dbReference type="NCBI Taxonomy" id="303"/>
    <lineage>
        <taxon>Bacteria</taxon>
        <taxon>Pseudomonadati</taxon>
        <taxon>Pseudomonadota</taxon>
        <taxon>Gammaproteobacteria</taxon>
        <taxon>Pseudomonadales</taxon>
        <taxon>Pseudomonadaceae</taxon>
        <taxon>Pseudomonas</taxon>
    </lineage>
</organism>
<evidence type="ECO:0008006" key="5">
    <source>
        <dbReference type="Google" id="ProtNLM"/>
    </source>
</evidence>
<proteinExistence type="predicted"/>
<evidence type="ECO:0000256" key="2">
    <source>
        <dbReference type="SAM" id="SignalP"/>
    </source>
</evidence>
<keyword evidence="2" id="KW-0732">Signal</keyword>
<protein>
    <recommendedName>
        <fullName evidence="5">Glycine zipper family protein</fullName>
    </recommendedName>
</protein>
<dbReference type="Pfam" id="PF20125">
    <property type="entry name" value="DUF6515"/>
    <property type="match status" value="1"/>
</dbReference>
<dbReference type="OrthoDB" id="196716at2"/>
<gene>
    <name evidence="3" type="ORF">PSEMO_11760</name>
</gene>
<feature type="compositionally biased region" description="Basic and acidic residues" evidence="1">
    <location>
        <begin position="27"/>
        <end position="45"/>
    </location>
</feature>
<dbReference type="AlphaFoldDB" id="A0A1Q9R978"/>
<dbReference type="InterPro" id="IPR045398">
    <property type="entry name" value="DUF6515"/>
</dbReference>
<reference evidence="3 4" key="1">
    <citation type="submission" date="2016-10" db="EMBL/GenBank/DDBJ databases">
        <title>Genome Sequence of Pseudomonas putida GM4FR.</title>
        <authorList>
            <person name="Poehlein A."/>
            <person name="Wemheuer F."/>
            <person name="Hollensteiner J."/>
            <person name="Wemheuer B."/>
        </authorList>
    </citation>
    <scope>NUCLEOTIDE SEQUENCE [LARGE SCALE GENOMIC DNA]</scope>
    <source>
        <strain evidence="3 4">GM4FR</strain>
    </source>
</reference>
<evidence type="ECO:0000313" key="4">
    <source>
        <dbReference type="Proteomes" id="UP000186736"/>
    </source>
</evidence>
<accession>A0A1Q9R978</accession>
<feature type="signal peptide" evidence="2">
    <location>
        <begin position="1"/>
        <end position="22"/>
    </location>
</feature>
<feature type="region of interest" description="Disordered" evidence="1">
    <location>
        <begin position="27"/>
        <end position="112"/>
    </location>
</feature>
<sequence>MTSRIWPLAAIGLLCVSLNVFAEGDYDHRGDDRGRGEQRDQREQRPGGSPLQSKPGEVWQTQEPRQGYYQDIPRRNDGNQHWQTGPRGQQPNWAGRPSGHGNGWGPGPQYRPGHAIDRFPDRYWKVPYRGQDYFYSGGYWYRPHGSGYVVVTPPYGVRVSYLPDYAREMWIGGALFFLVADTYYQYQQASQEYVVVNPPQVQQPAPVQQGSGYDVIAYPMQGQSPQQQEQDRYQCHRWAVDQSGFDPSYANQAPPAQVADTYRRAMGACLAGRGYSVN</sequence>
<dbReference type="EMBL" id="MKZO01000010">
    <property type="protein sequence ID" value="OLS63862.1"/>
    <property type="molecule type" value="Genomic_DNA"/>
</dbReference>
<comment type="caution">
    <text evidence="3">The sequence shown here is derived from an EMBL/GenBank/DDBJ whole genome shotgun (WGS) entry which is preliminary data.</text>
</comment>
<name>A0A1Q9R978_PSEPU</name>
<evidence type="ECO:0000256" key="1">
    <source>
        <dbReference type="SAM" id="MobiDB-lite"/>
    </source>
</evidence>
<feature type="compositionally biased region" description="Polar residues" evidence="1">
    <location>
        <begin position="79"/>
        <end position="92"/>
    </location>
</feature>